<keyword evidence="4" id="KW-0812">Transmembrane</keyword>
<feature type="transmembrane region" description="Helical" evidence="4">
    <location>
        <begin position="149"/>
        <end position="173"/>
    </location>
</feature>
<keyword evidence="3 4" id="KW-0472">Membrane</keyword>
<dbReference type="EMBL" id="FN648819">
    <property type="protein sequence ID" value="CBN74923.1"/>
    <property type="molecule type" value="Genomic_DNA"/>
</dbReference>
<proteinExistence type="inferred from homology"/>
<evidence type="ECO:0000313" key="6">
    <source>
        <dbReference type="Proteomes" id="UP000002630"/>
    </source>
</evidence>
<keyword evidence="6" id="KW-1185">Reference proteome</keyword>
<organism evidence="5 6">
    <name type="scientific">Ectocarpus siliculosus</name>
    <name type="common">Brown alga</name>
    <name type="synonym">Conferva siliculosa</name>
    <dbReference type="NCBI Taxonomy" id="2880"/>
    <lineage>
        <taxon>Eukaryota</taxon>
        <taxon>Sar</taxon>
        <taxon>Stramenopiles</taxon>
        <taxon>Ochrophyta</taxon>
        <taxon>PX clade</taxon>
        <taxon>Phaeophyceae</taxon>
        <taxon>Ectocarpales</taxon>
        <taxon>Ectocarpaceae</taxon>
        <taxon>Ectocarpus</taxon>
    </lineage>
</organism>
<name>D8LQP6_ECTSI</name>
<dbReference type="GO" id="GO:0005794">
    <property type="term" value="C:Golgi apparatus"/>
    <property type="evidence" value="ECO:0007669"/>
    <property type="project" value="TreeGrafter"/>
</dbReference>
<dbReference type="Proteomes" id="UP000002630">
    <property type="component" value="Linkage Group LG25"/>
</dbReference>
<dbReference type="GO" id="GO:0005789">
    <property type="term" value="C:endoplasmic reticulum membrane"/>
    <property type="evidence" value="ECO:0007669"/>
    <property type="project" value="TreeGrafter"/>
</dbReference>
<evidence type="ECO:0000256" key="4">
    <source>
        <dbReference type="SAM" id="Phobius"/>
    </source>
</evidence>
<dbReference type="GO" id="GO:0004307">
    <property type="term" value="F:ethanolaminephosphotransferase activity"/>
    <property type="evidence" value="ECO:0007669"/>
    <property type="project" value="TreeGrafter"/>
</dbReference>
<dbReference type="OrthoDB" id="196717at2759"/>
<evidence type="ECO:0000313" key="5">
    <source>
        <dbReference type="EMBL" id="CBN74923.1"/>
    </source>
</evidence>
<gene>
    <name evidence="5" type="ORF">Esi_0060_0008</name>
</gene>
<accession>D8LQP6</accession>
<feature type="transmembrane region" description="Helical" evidence="4">
    <location>
        <begin position="108"/>
        <end position="128"/>
    </location>
</feature>
<sequence>MNTKPNGSHPSIHPFLVLQVLCFVAMCATLEVGPTPNVMILFCIVEGVFYMAQWEEYHTGTLNWSNGYMGVTESQVIQMGLFVVSAFFGQDIWSTAVTLPGTDLRVSVLQAMVWALIPPAIAMVSSNIRRVWASRPEDLPEEERGLKTIGVYPGVLQLLAMSAAMGLGVALSMGPALPVFVKHTGLQLFMLGTVTTHLTSQMIVHHMAKSALSLQDVTCPSLLVLAAVTLNVYLPTLGLGETSPMDPEKALYLGSGIAMASYLRYVSGAISDICWHLDIQCFRIKHSSGNGKKED</sequence>
<feature type="transmembrane region" description="Helical" evidence="4">
    <location>
        <begin position="12"/>
        <end position="32"/>
    </location>
</feature>
<dbReference type="AlphaFoldDB" id="D8LQP6"/>
<dbReference type="InterPro" id="IPR014472">
    <property type="entry name" value="CHOPT"/>
</dbReference>
<reference evidence="5 6" key="1">
    <citation type="journal article" date="2010" name="Nature">
        <title>The Ectocarpus genome and the independent evolution of multicellularity in brown algae.</title>
        <authorList>
            <person name="Cock J.M."/>
            <person name="Sterck L."/>
            <person name="Rouze P."/>
            <person name="Scornet D."/>
            <person name="Allen A.E."/>
            <person name="Amoutzias G."/>
            <person name="Anthouard V."/>
            <person name="Artiguenave F."/>
            <person name="Aury J.M."/>
            <person name="Badger J.H."/>
            <person name="Beszteri B."/>
            <person name="Billiau K."/>
            <person name="Bonnet E."/>
            <person name="Bothwell J.H."/>
            <person name="Bowler C."/>
            <person name="Boyen C."/>
            <person name="Brownlee C."/>
            <person name="Carrano C.J."/>
            <person name="Charrier B."/>
            <person name="Cho G.Y."/>
            <person name="Coelho S.M."/>
            <person name="Collen J."/>
            <person name="Corre E."/>
            <person name="Da Silva C."/>
            <person name="Delage L."/>
            <person name="Delaroque N."/>
            <person name="Dittami S.M."/>
            <person name="Doulbeau S."/>
            <person name="Elias M."/>
            <person name="Farnham G."/>
            <person name="Gachon C.M."/>
            <person name="Gschloessl B."/>
            <person name="Heesch S."/>
            <person name="Jabbari K."/>
            <person name="Jubin C."/>
            <person name="Kawai H."/>
            <person name="Kimura K."/>
            <person name="Kloareg B."/>
            <person name="Kupper F.C."/>
            <person name="Lang D."/>
            <person name="Le Bail A."/>
            <person name="Leblanc C."/>
            <person name="Lerouge P."/>
            <person name="Lohr M."/>
            <person name="Lopez P.J."/>
            <person name="Martens C."/>
            <person name="Maumus F."/>
            <person name="Michel G."/>
            <person name="Miranda-Saavedra D."/>
            <person name="Morales J."/>
            <person name="Moreau H."/>
            <person name="Motomura T."/>
            <person name="Nagasato C."/>
            <person name="Napoli C.A."/>
            <person name="Nelson D.R."/>
            <person name="Nyvall-Collen P."/>
            <person name="Peters A.F."/>
            <person name="Pommier C."/>
            <person name="Potin P."/>
            <person name="Poulain J."/>
            <person name="Quesneville H."/>
            <person name="Read B."/>
            <person name="Rensing S.A."/>
            <person name="Ritter A."/>
            <person name="Rousvoal S."/>
            <person name="Samanta M."/>
            <person name="Samson G."/>
            <person name="Schroeder D.C."/>
            <person name="Segurens B."/>
            <person name="Strittmatter M."/>
            <person name="Tonon T."/>
            <person name="Tregear J.W."/>
            <person name="Valentin K."/>
            <person name="von Dassow P."/>
            <person name="Yamagishi T."/>
            <person name="Van de Peer Y."/>
            <person name="Wincker P."/>
        </authorList>
    </citation>
    <scope>NUCLEOTIDE SEQUENCE [LARGE SCALE GENOMIC DNA]</scope>
    <source>
        <strain evidence="6">Ec32 / CCAP1310/4</strain>
    </source>
</reference>
<feature type="transmembrane region" description="Helical" evidence="4">
    <location>
        <begin position="38"/>
        <end position="54"/>
    </location>
</feature>
<dbReference type="eggNOG" id="KOG2877">
    <property type="taxonomic scope" value="Eukaryota"/>
</dbReference>
<evidence type="ECO:0000256" key="1">
    <source>
        <dbReference type="ARBA" id="ARBA00004370"/>
    </source>
</evidence>
<dbReference type="GO" id="GO:0006646">
    <property type="term" value="P:phosphatidylethanolamine biosynthetic process"/>
    <property type="evidence" value="ECO:0007669"/>
    <property type="project" value="TreeGrafter"/>
</dbReference>
<keyword evidence="4" id="KW-1133">Transmembrane helix</keyword>
<comment type="similarity">
    <text evidence="2">Belongs to the CDP-alcohol phosphatidyltransferase class-I family.</text>
</comment>
<evidence type="ECO:0000256" key="3">
    <source>
        <dbReference type="ARBA" id="ARBA00023136"/>
    </source>
</evidence>
<dbReference type="STRING" id="2880.D8LQP6"/>
<dbReference type="GO" id="GO:0004142">
    <property type="term" value="F:diacylglycerol cholinephosphotransferase activity"/>
    <property type="evidence" value="ECO:0007669"/>
    <property type="project" value="TreeGrafter"/>
</dbReference>
<comment type="subcellular location">
    <subcellularLocation>
        <location evidence="1">Membrane</location>
    </subcellularLocation>
</comment>
<dbReference type="InParanoid" id="D8LQP6"/>
<dbReference type="PANTHER" id="PTHR10414">
    <property type="entry name" value="ETHANOLAMINEPHOSPHOTRANSFERASE"/>
    <property type="match status" value="1"/>
</dbReference>
<protein>
    <submittedName>
        <fullName evidence="5">Choline/ethanolamine phosphotransferase</fullName>
    </submittedName>
</protein>
<dbReference type="EMBL" id="FN649750">
    <property type="protein sequence ID" value="CBN74923.1"/>
    <property type="molecule type" value="Genomic_DNA"/>
</dbReference>
<dbReference type="PANTHER" id="PTHR10414:SF37">
    <property type="entry name" value="BB IN A BOXCAR, ISOFORM C"/>
    <property type="match status" value="1"/>
</dbReference>
<evidence type="ECO:0000256" key="2">
    <source>
        <dbReference type="ARBA" id="ARBA00010441"/>
    </source>
</evidence>